<dbReference type="InterPro" id="IPR018163">
    <property type="entry name" value="Thr/Ala-tRNA-synth_IIc_edit"/>
</dbReference>
<evidence type="ECO:0000256" key="10">
    <source>
        <dbReference type="ARBA" id="ARBA00022840"/>
    </source>
</evidence>
<dbReference type="InterPro" id="IPR050058">
    <property type="entry name" value="Ala-tRNA_ligase"/>
</dbReference>
<dbReference type="InterPro" id="IPR018164">
    <property type="entry name" value="Ala-tRNA-synth_IIc_N"/>
</dbReference>
<dbReference type="InterPro" id="IPR009000">
    <property type="entry name" value="Transl_B-barrel_sf"/>
</dbReference>
<dbReference type="Gene3D" id="2.40.30.130">
    <property type="match status" value="1"/>
</dbReference>
<dbReference type="GO" id="GO:0004813">
    <property type="term" value="F:alanine-tRNA ligase activity"/>
    <property type="evidence" value="ECO:0007669"/>
    <property type="project" value="UniProtKB-UniRule"/>
</dbReference>
<reference evidence="18 19" key="1">
    <citation type="journal article" date="2016" name="Nat. Commun.">
        <title>Thousands of microbial genomes shed light on interconnected biogeochemical processes in an aquifer system.</title>
        <authorList>
            <person name="Anantharaman K."/>
            <person name="Brown C.T."/>
            <person name="Hug L.A."/>
            <person name="Sharon I."/>
            <person name="Castelle C.J."/>
            <person name="Probst A.J."/>
            <person name="Thomas B.C."/>
            <person name="Singh A."/>
            <person name="Wilkins M.J."/>
            <person name="Karaoz U."/>
            <person name="Brodie E.L."/>
            <person name="Williams K.H."/>
            <person name="Hubbard S.S."/>
            <person name="Banfield J.F."/>
        </authorList>
    </citation>
    <scope>NUCLEOTIDE SEQUENCE [LARGE SCALE GENOMIC DNA]</scope>
</reference>
<dbReference type="PANTHER" id="PTHR11777">
    <property type="entry name" value="ALANYL-TRNA SYNTHETASE"/>
    <property type="match status" value="1"/>
</dbReference>
<evidence type="ECO:0000256" key="5">
    <source>
        <dbReference type="ARBA" id="ARBA00022555"/>
    </source>
</evidence>
<proteinExistence type="inferred from homology"/>
<dbReference type="HAMAP" id="MF_00036_B">
    <property type="entry name" value="Ala_tRNA_synth_B"/>
    <property type="match status" value="1"/>
</dbReference>
<comment type="similarity">
    <text evidence="2">Belongs to the class-II aminoacyl-tRNA synthetase family.</text>
</comment>
<dbReference type="FunFam" id="3.30.54.20:FF:000001">
    <property type="entry name" value="Alanine--tRNA ligase"/>
    <property type="match status" value="1"/>
</dbReference>
<evidence type="ECO:0000256" key="8">
    <source>
        <dbReference type="ARBA" id="ARBA00022741"/>
    </source>
</evidence>
<dbReference type="FunFam" id="2.40.30.130:FF:000001">
    <property type="entry name" value="Alanine--tRNA ligase"/>
    <property type="match status" value="1"/>
</dbReference>
<dbReference type="InterPro" id="IPR018165">
    <property type="entry name" value="Ala-tRNA-synth_IIc_core"/>
</dbReference>
<organism evidence="18 19">
    <name type="scientific">Candidatus Aquicultor primus</name>
    <dbReference type="NCBI Taxonomy" id="1797195"/>
    <lineage>
        <taxon>Bacteria</taxon>
        <taxon>Bacillati</taxon>
        <taxon>Actinomycetota</taxon>
        <taxon>Candidatus Aquicultoria</taxon>
        <taxon>Candidatus Aquicultorales</taxon>
        <taxon>Candidatus Aquicultoraceae</taxon>
        <taxon>Candidatus Aquicultor</taxon>
    </lineage>
</organism>
<dbReference type="NCBIfam" id="TIGR00344">
    <property type="entry name" value="alaS"/>
    <property type="match status" value="1"/>
</dbReference>
<name>A0A1F2UHB4_9ACTN</name>
<dbReference type="GO" id="GO:0046872">
    <property type="term" value="F:metal ion binding"/>
    <property type="evidence" value="ECO:0007669"/>
    <property type="project" value="UniProtKB-KW"/>
</dbReference>
<dbReference type="InterPro" id="IPR012947">
    <property type="entry name" value="tRNA_SAD"/>
</dbReference>
<dbReference type="PROSITE" id="PS50860">
    <property type="entry name" value="AA_TRNA_LIGASE_II_ALA"/>
    <property type="match status" value="1"/>
</dbReference>
<dbReference type="AlphaFoldDB" id="A0A1F2UHB4"/>
<accession>A0A1F2UHB4</accession>
<evidence type="ECO:0000256" key="15">
    <source>
        <dbReference type="ARBA" id="ARBA00048300"/>
    </source>
</evidence>
<dbReference type="PANTHER" id="PTHR11777:SF9">
    <property type="entry name" value="ALANINE--TRNA LIGASE, CYTOPLASMIC"/>
    <property type="match status" value="1"/>
</dbReference>
<comment type="cofactor">
    <cofactor evidence="1">
        <name>Zn(2+)</name>
        <dbReference type="ChEBI" id="CHEBI:29105"/>
    </cofactor>
</comment>
<keyword evidence="13" id="KW-0030">Aminoacyl-tRNA synthetase</keyword>
<evidence type="ECO:0000313" key="19">
    <source>
        <dbReference type="Proteomes" id="UP000178086"/>
    </source>
</evidence>
<keyword evidence="10" id="KW-0067">ATP-binding</keyword>
<dbReference type="EC" id="6.1.1.7" evidence="3 16"/>
<dbReference type="GO" id="GO:0002161">
    <property type="term" value="F:aminoacyl-tRNA deacylase activity"/>
    <property type="evidence" value="ECO:0007669"/>
    <property type="project" value="TreeGrafter"/>
</dbReference>
<evidence type="ECO:0000256" key="11">
    <source>
        <dbReference type="ARBA" id="ARBA00022884"/>
    </source>
</evidence>
<dbReference type="InterPro" id="IPR023033">
    <property type="entry name" value="Ala_tRNA_ligase_euk/bac"/>
</dbReference>
<dbReference type="EMBL" id="MELI01000095">
    <property type="protein sequence ID" value="OFW32432.1"/>
    <property type="molecule type" value="Genomic_DNA"/>
</dbReference>
<dbReference type="GO" id="GO:0005524">
    <property type="term" value="F:ATP binding"/>
    <property type="evidence" value="ECO:0007669"/>
    <property type="project" value="UniProtKB-KW"/>
</dbReference>
<dbReference type="InterPro" id="IPR018162">
    <property type="entry name" value="Ala-tRNA-ligase_IIc_anticod-bd"/>
</dbReference>
<keyword evidence="11" id="KW-0694">RNA-binding</keyword>
<dbReference type="Pfam" id="PF07973">
    <property type="entry name" value="tRNA_SAD"/>
    <property type="match status" value="1"/>
</dbReference>
<evidence type="ECO:0000256" key="12">
    <source>
        <dbReference type="ARBA" id="ARBA00022917"/>
    </source>
</evidence>
<dbReference type="InterPro" id="IPR002318">
    <property type="entry name" value="Ala-tRNA-lgiase_IIc"/>
</dbReference>
<dbReference type="Proteomes" id="UP000178086">
    <property type="component" value="Unassembled WGS sequence"/>
</dbReference>
<evidence type="ECO:0000256" key="2">
    <source>
        <dbReference type="ARBA" id="ARBA00008226"/>
    </source>
</evidence>
<sequence length="503" mass="56247">MHARLLGLETPFIEQVVDTVVETMKNAYPELADNAAFIRRIAGHEEVRFMETLKQGLNMLEQAIELAQQEKRDKLSGDFVFRLYDTFGFPLELTVEIADEHNISVDRETFVQLMKEQRERARASWAGEKETVDREVYEEVKEEFGKSEFLGYEVDEAQAAVKAIIKHNVVATEAAAGDDVEMVLDRTPFYGEKGGQVGDKGLIVSETGEVTISDAREPVEGVIVHVGKVTRGTINIDQAVRLEVGLERRLSIKRNHTATHLLQWALRLVLGEHVKQAGSLVEPERLRFDLTHFSAISREQLRKVEELVNAKIFENHPVRAFVTSYDFARESGATALFDEKYGDFVRLLEVGNFSRELCGGTHVGNTSEIGLFKITSEGSVGANTRRIEAVTNGAAMRYLYKEENELYEVASILKTDTDKVAEKVGMLVKTIRDQAQQLGSASRRSAGEQISEILSRARLFEETKVIVEKVEATDMDSLRMYADLVREKAGSSGLLLASAVDGK</sequence>
<comment type="caution">
    <text evidence="18">The sequence shown here is derived from an EMBL/GenBank/DDBJ whole genome shotgun (WGS) entry which is preliminary data.</text>
</comment>
<evidence type="ECO:0000256" key="14">
    <source>
        <dbReference type="ARBA" id="ARBA00024779"/>
    </source>
</evidence>
<evidence type="ECO:0000256" key="1">
    <source>
        <dbReference type="ARBA" id="ARBA00001947"/>
    </source>
</evidence>
<keyword evidence="6 18" id="KW-0436">Ligase</keyword>
<dbReference type="SUPFAM" id="SSF50447">
    <property type="entry name" value="Translation proteins"/>
    <property type="match status" value="1"/>
</dbReference>
<dbReference type="GO" id="GO:0006419">
    <property type="term" value="P:alanyl-tRNA aminoacylation"/>
    <property type="evidence" value="ECO:0007669"/>
    <property type="project" value="UniProtKB-UniRule"/>
</dbReference>
<dbReference type="Gene3D" id="3.30.54.20">
    <property type="match status" value="1"/>
</dbReference>
<comment type="catalytic activity">
    <reaction evidence="15">
        <text>tRNA(Ala) + L-alanine + ATP = L-alanyl-tRNA(Ala) + AMP + diphosphate</text>
        <dbReference type="Rhea" id="RHEA:12540"/>
        <dbReference type="Rhea" id="RHEA-COMP:9657"/>
        <dbReference type="Rhea" id="RHEA-COMP:9923"/>
        <dbReference type="ChEBI" id="CHEBI:30616"/>
        <dbReference type="ChEBI" id="CHEBI:33019"/>
        <dbReference type="ChEBI" id="CHEBI:57972"/>
        <dbReference type="ChEBI" id="CHEBI:78442"/>
        <dbReference type="ChEBI" id="CHEBI:78497"/>
        <dbReference type="ChEBI" id="CHEBI:456215"/>
        <dbReference type="EC" id="6.1.1.7"/>
    </reaction>
</comment>
<dbReference type="Gene3D" id="3.30.980.10">
    <property type="entry name" value="Threonyl-trna Synthetase, Chain A, domain 2"/>
    <property type="match status" value="1"/>
</dbReference>
<dbReference type="Pfam" id="PF01411">
    <property type="entry name" value="tRNA-synt_2c"/>
    <property type="match status" value="1"/>
</dbReference>
<keyword evidence="5" id="KW-0820">tRNA-binding</keyword>
<evidence type="ECO:0000256" key="4">
    <source>
        <dbReference type="ARBA" id="ARBA00017959"/>
    </source>
</evidence>
<dbReference type="SUPFAM" id="SSF55186">
    <property type="entry name" value="ThrRS/AlaRS common domain"/>
    <property type="match status" value="1"/>
</dbReference>
<comment type="function">
    <text evidence="14">Catalyzes the attachment of alanine to tRNA(Ala) in a two-step reaction: alanine is first activated by ATP to form Ala-AMP and then transferred to the acceptor end of tRNA(Ala). Also edits incorrectly charged Ser-tRNA(Ala) and Gly-tRNA(Ala) via its editing domain.</text>
</comment>
<keyword evidence="8" id="KW-0547">Nucleotide-binding</keyword>
<evidence type="ECO:0000256" key="6">
    <source>
        <dbReference type="ARBA" id="ARBA00022598"/>
    </source>
</evidence>
<gene>
    <name evidence="18" type="ORF">A2074_03555</name>
</gene>
<dbReference type="SUPFAM" id="SSF101353">
    <property type="entry name" value="Putative anticodon-binding domain of alanyl-tRNA synthetase (AlaRS)"/>
    <property type="match status" value="1"/>
</dbReference>
<evidence type="ECO:0000256" key="13">
    <source>
        <dbReference type="ARBA" id="ARBA00023146"/>
    </source>
</evidence>
<dbReference type="GO" id="GO:0005829">
    <property type="term" value="C:cytosol"/>
    <property type="evidence" value="ECO:0007669"/>
    <property type="project" value="TreeGrafter"/>
</dbReference>
<protein>
    <recommendedName>
        <fullName evidence="4 16">Alanine--tRNA ligase</fullName>
        <ecNumber evidence="3 16">6.1.1.7</ecNumber>
    </recommendedName>
</protein>
<dbReference type="FunFam" id="3.30.980.10:FF:000004">
    <property type="entry name" value="Alanine--tRNA ligase, cytoplasmic"/>
    <property type="match status" value="1"/>
</dbReference>
<feature type="domain" description="Alanyl-transfer RNA synthetases family profile" evidence="17">
    <location>
        <begin position="1"/>
        <end position="401"/>
    </location>
</feature>
<evidence type="ECO:0000256" key="7">
    <source>
        <dbReference type="ARBA" id="ARBA00022723"/>
    </source>
</evidence>
<evidence type="ECO:0000313" key="18">
    <source>
        <dbReference type="EMBL" id="OFW32432.1"/>
    </source>
</evidence>
<keyword evidence="12" id="KW-0648">Protein biosynthesis</keyword>
<evidence type="ECO:0000259" key="17">
    <source>
        <dbReference type="PROSITE" id="PS50860"/>
    </source>
</evidence>
<dbReference type="GO" id="GO:0000049">
    <property type="term" value="F:tRNA binding"/>
    <property type="evidence" value="ECO:0007669"/>
    <property type="project" value="UniProtKB-KW"/>
</dbReference>
<keyword evidence="7" id="KW-0479">Metal-binding</keyword>
<feature type="non-terminal residue" evidence="18">
    <location>
        <position position="503"/>
    </location>
</feature>
<dbReference type="SMART" id="SM00863">
    <property type="entry name" value="tRNA_SAD"/>
    <property type="match status" value="1"/>
</dbReference>
<evidence type="ECO:0000256" key="16">
    <source>
        <dbReference type="NCBIfam" id="TIGR00344"/>
    </source>
</evidence>
<evidence type="ECO:0000256" key="9">
    <source>
        <dbReference type="ARBA" id="ARBA00022833"/>
    </source>
</evidence>
<evidence type="ECO:0000256" key="3">
    <source>
        <dbReference type="ARBA" id="ARBA00013168"/>
    </source>
</evidence>
<keyword evidence="9" id="KW-0862">Zinc</keyword>